<evidence type="ECO:0000313" key="2">
    <source>
        <dbReference type="Proteomes" id="UP000199079"/>
    </source>
</evidence>
<dbReference type="AlphaFoldDB" id="A0A1H3N350"/>
<keyword evidence="2" id="KW-1185">Reference proteome</keyword>
<dbReference type="GeneID" id="43839829"/>
<dbReference type="Proteomes" id="UP000199079">
    <property type="component" value="Unassembled WGS sequence"/>
</dbReference>
<dbReference type="Gene3D" id="3.40.50.10900">
    <property type="entry name" value="PAC-like subunit"/>
    <property type="match status" value="1"/>
</dbReference>
<dbReference type="PANTHER" id="PTHR35610">
    <property type="entry name" value="3-ISOPROPYLMALATE DEHYDRATASE-RELATED"/>
    <property type="match status" value="1"/>
</dbReference>
<dbReference type="InterPro" id="IPR019151">
    <property type="entry name" value="Proteasome_assmbl_chaperone_2"/>
</dbReference>
<dbReference type="InterPro" id="IPR038389">
    <property type="entry name" value="PSMG2_sf"/>
</dbReference>
<dbReference type="Pfam" id="PF09754">
    <property type="entry name" value="PAC2"/>
    <property type="match status" value="1"/>
</dbReference>
<organism evidence="1 2">
    <name type="scientific">Halopenitus persicus</name>
    <dbReference type="NCBI Taxonomy" id="1048396"/>
    <lineage>
        <taxon>Archaea</taxon>
        <taxon>Methanobacteriati</taxon>
        <taxon>Methanobacteriota</taxon>
        <taxon>Stenosarchaea group</taxon>
        <taxon>Halobacteria</taxon>
        <taxon>Halobacteriales</taxon>
        <taxon>Haloferacaceae</taxon>
        <taxon>Halopenitus</taxon>
    </lineage>
</organism>
<dbReference type="RefSeq" id="WP_021073372.1">
    <property type="nucleotide sequence ID" value="NZ_FNPC01000011.1"/>
</dbReference>
<dbReference type="SUPFAM" id="SSF159659">
    <property type="entry name" value="Cgl1923-like"/>
    <property type="match status" value="1"/>
</dbReference>
<dbReference type="EMBL" id="FNPC01000011">
    <property type="protein sequence ID" value="SDY82669.1"/>
    <property type="molecule type" value="Genomic_DNA"/>
</dbReference>
<dbReference type="OrthoDB" id="165933at2157"/>
<sequence length="246" mass="27049">MPDSRRRDPSFEITHESDPSDVLVAGFSNYGLAGLTAVNYLVDALDLHETGHVTVEGFPSITPFENGRPRHPTRLFSREDLDITVLVGELLVPVPLGESFARSILEWTGANDVSEVVVLSGVPVPHGPEGHRTYYVATDDYREHRLEDAGIEGMASGFLDGTNAALLERGIDSSLEVCVYVTPVHAQVPDVEAAIRLVETVSTVYDVEIDSGPLEAFAAEIQQYYADLAERMEEEQADLPDDRMYM</sequence>
<protein>
    <recommendedName>
        <fullName evidence="3">PAC2 family protein</fullName>
    </recommendedName>
</protein>
<name>A0A1H3N350_9EURY</name>
<reference evidence="2" key="1">
    <citation type="submission" date="2016-10" db="EMBL/GenBank/DDBJ databases">
        <authorList>
            <person name="Varghese N."/>
            <person name="Submissions S."/>
        </authorList>
    </citation>
    <scope>NUCLEOTIDE SEQUENCE [LARGE SCALE GENOMIC DNA]</scope>
    <source>
        <strain evidence="2">DC30,IBRC 10041,KCTC 4046</strain>
    </source>
</reference>
<proteinExistence type="predicted"/>
<evidence type="ECO:0000313" key="1">
    <source>
        <dbReference type="EMBL" id="SDY82669.1"/>
    </source>
</evidence>
<gene>
    <name evidence="1" type="ORF">SAMN05216564_11121</name>
</gene>
<evidence type="ECO:0008006" key="3">
    <source>
        <dbReference type="Google" id="ProtNLM"/>
    </source>
</evidence>
<accession>A0A1H3N350</accession>
<dbReference type="PANTHER" id="PTHR35610:SF3">
    <property type="entry name" value="PROTEASOME ASSEMBLY CHAPERONE FAMILY PROTEIN"/>
    <property type="match status" value="1"/>
</dbReference>